<dbReference type="AlphaFoldDB" id="A0A1W1CAF2"/>
<dbReference type="InterPro" id="IPR038361">
    <property type="entry name" value="THDPS_M_sf"/>
</dbReference>
<keyword evidence="5" id="KW-0457">Lysine biosynthesis</keyword>
<evidence type="ECO:0000313" key="8">
    <source>
        <dbReference type="EMBL" id="SFV62739.1"/>
    </source>
</evidence>
<dbReference type="Gene3D" id="2.160.10.10">
    <property type="entry name" value="Hexapeptide repeat proteins"/>
    <property type="match status" value="1"/>
</dbReference>
<keyword evidence="1" id="KW-0963">Cytoplasm</keyword>
<dbReference type="InterPro" id="IPR001451">
    <property type="entry name" value="Hexapep"/>
</dbReference>
<evidence type="ECO:0000256" key="2">
    <source>
        <dbReference type="ARBA" id="ARBA00022605"/>
    </source>
</evidence>
<evidence type="ECO:0000256" key="1">
    <source>
        <dbReference type="ARBA" id="ARBA00022490"/>
    </source>
</evidence>
<keyword evidence="4" id="KW-0220">Diaminopimelate biosynthesis</keyword>
<accession>A0A1W1CAF2</accession>
<keyword evidence="6 8" id="KW-0012">Acyltransferase</keyword>
<gene>
    <name evidence="8" type="ORF">MNB_SM-6-640</name>
</gene>
<keyword evidence="3 8" id="KW-0808">Transferase</keyword>
<dbReference type="InterPro" id="IPR032784">
    <property type="entry name" value="THDPS_M"/>
</dbReference>
<keyword evidence="2" id="KW-0028">Amino-acid biosynthesis</keyword>
<reference evidence="8" key="1">
    <citation type="submission" date="2016-10" db="EMBL/GenBank/DDBJ databases">
        <authorList>
            <person name="de Groot N.N."/>
        </authorList>
    </citation>
    <scope>NUCLEOTIDE SEQUENCE</scope>
</reference>
<protein>
    <submittedName>
        <fullName evidence="8">2,3,4,5-tetrahydropyridine-2,6-dicarboxylate N-succinyltransferase</fullName>
        <ecNumber evidence="8">2.3.1.117</ecNumber>
    </submittedName>
</protein>
<evidence type="ECO:0000256" key="6">
    <source>
        <dbReference type="ARBA" id="ARBA00023315"/>
    </source>
</evidence>
<organism evidence="8">
    <name type="scientific">hydrothermal vent metagenome</name>
    <dbReference type="NCBI Taxonomy" id="652676"/>
    <lineage>
        <taxon>unclassified sequences</taxon>
        <taxon>metagenomes</taxon>
        <taxon>ecological metagenomes</taxon>
    </lineage>
</organism>
<proteinExistence type="inferred from homology"/>
<dbReference type="Gene3D" id="3.30.70.2010">
    <property type="match status" value="1"/>
</dbReference>
<evidence type="ECO:0000256" key="4">
    <source>
        <dbReference type="ARBA" id="ARBA00022915"/>
    </source>
</evidence>
<dbReference type="SUPFAM" id="SSF51161">
    <property type="entry name" value="Trimeric LpxA-like enzymes"/>
    <property type="match status" value="1"/>
</dbReference>
<evidence type="ECO:0000256" key="3">
    <source>
        <dbReference type="ARBA" id="ARBA00022679"/>
    </source>
</evidence>
<dbReference type="Pfam" id="PF14790">
    <property type="entry name" value="THDPS_N"/>
    <property type="match status" value="1"/>
</dbReference>
<dbReference type="GO" id="GO:0019877">
    <property type="term" value="P:diaminopimelate biosynthetic process"/>
    <property type="evidence" value="ECO:0007669"/>
    <property type="project" value="UniProtKB-KW"/>
</dbReference>
<sequence>MEIIQTTDAFKALIDEIKTTTPNYRDPLAFGICRVDLGQLNVDKALQATYPLINWDENFGSAAIFIKALSEQGIAVDFKENEVVCNINLEFLKACLNAFTPYSDEAHGDAHKNIQVVSALYSQIINNGSLEGEFKVCFIFDDAPLKSVEATYLKLYAISQAKVGLREICLDGAFGALPNVAWSNGQPIELDYLREFEIELKLSGEYPHIDFVDKFPRFLQHIIPADNTRILDTSKVRFGAQLAAGTTVMPGASYINFNAGTTGVSMVEGRISSSAIVGDGSDVGGGASILGVLSGTDGNPISIGKNCLLGANSVCGIPLGDGCIIDAGLAILEGTKIGIYPAELEKIVEANPSLKGKISGEIFKGKQLAFLNGLHFRQNSLTGEITASRSTREVKLNADLH</sequence>
<dbReference type="InterPro" id="IPR011004">
    <property type="entry name" value="Trimer_LpxA-like_sf"/>
</dbReference>
<dbReference type="Pfam" id="PF14602">
    <property type="entry name" value="Hexapep_2"/>
    <property type="match status" value="1"/>
</dbReference>
<dbReference type="EMBL" id="FPHK01000065">
    <property type="protein sequence ID" value="SFV62739.1"/>
    <property type="molecule type" value="Genomic_DNA"/>
</dbReference>
<dbReference type="Pfam" id="PF14789">
    <property type="entry name" value="THDPS_M"/>
    <property type="match status" value="1"/>
</dbReference>
<dbReference type="InterPro" id="IPR026586">
    <property type="entry name" value="Type2_DapD"/>
</dbReference>
<evidence type="ECO:0000259" key="7">
    <source>
        <dbReference type="Pfam" id="PF14789"/>
    </source>
</evidence>
<dbReference type="Gene3D" id="3.30.60.70">
    <property type="entry name" value="Trimeric LpxA-like enzymes"/>
    <property type="match status" value="1"/>
</dbReference>
<name>A0A1W1CAF2_9ZZZZ</name>
<dbReference type="HAMAP" id="MF_02122">
    <property type="entry name" value="DapD_type2"/>
    <property type="match status" value="1"/>
</dbReference>
<dbReference type="GO" id="GO:0008666">
    <property type="term" value="F:2,3,4,5-tetrahydropyridine-2,6-dicarboxylate N-succinyltransferase activity"/>
    <property type="evidence" value="ECO:0007669"/>
    <property type="project" value="UniProtKB-EC"/>
</dbReference>
<dbReference type="GO" id="GO:0009085">
    <property type="term" value="P:lysine biosynthetic process"/>
    <property type="evidence" value="ECO:0007669"/>
    <property type="project" value="UniProtKB-KW"/>
</dbReference>
<evidence type="ECO:0000256" key="5">
    <source>
        <dbReference type="ARBA" id="ARBA00023154"/>
    </source>
</evidence>
<feature type="domain" description="2,3,4,5-tetrahydropyridine-2,6-dicarboxylate N-succinyltransferase middle" evidence="7">
    <location>
        <begin position="177"/>
        <end position="217"/>
    </location>
</feature>
<dbReference type="EC" id="2.3.1.117" evidence="8"/>